<organism evidence="1 2">
    <name type="scientific">Gigaspora margarita</name>
    <dbReference type="NCBI Taxonomy" id="4874"/>
    <lineage>
        <taxon>Eukaryota</taxon>
        <taxon>Fungi</taxon>
        <taxon>Fungi incertae sedis</taxon>
        <taxon>Mucoromycota</taxon>
        <taxon>Glomeromycotina</taxon>
        <taxon>Glomeromycetes</taxon>
        <taxon>Diversisporales</taxon>
        <taxon>Gigasporaceae</taxon>
        <taxon>Gigaspora</taxon>
    </lineage>
</organism>
<dbReference type="EMBL" id="CAJVQB010050469">
    <property type="protein sequence ID" value="CAG8834938.1"/>
    <property type="molecule type" value="Genomic_DNA"/>
</dbReference>
<accession>A0ABN7WL18</accession>
<dbReference type="Proteomes" id="UP000789901">
    <property type="component" value="Unassembled WGS sequence"/>
</dbReference>
<protein>
    <submittedName>
        <fullName evidence="1">9602_t:CDS:1</fullName>
    </submittedName>
</protein>
<evidence type="ECO:0000313" key="2">
    <source>
        <dbReference type="Proteomes" id="UP000789901"/>
    </source>
</evidence>
<feature type="non-terminal residue" evidence="1">
    <location>
        <position position="1"/>
    </location>
</feature>
<name>A0ABN7WL18_GIGMA</name>
<comment type="caution">
    <text evidence="1">The sequence shown here is derived from an EMBL/GenBank/DDBJ whole genome shotgun (WGS) entry which is preliminary data.</text>
</comment>
<evidence type="ECO:0000313" key="1">
    <source>
        <dbReference type="EMBL" id="CAG8834938.1"/>
    </source>
</evidence>
<reference evidence="1 2" key="1">
    <citation type="submission" date="2021-06" db="EMBL/GenBank/DDBJ databases">
        <authorList>
            <person name="Kallberg Y."/>
            <person name="Tangrot J."/>
            <person name="Rosling A."/>
        </authorList>
    </citation>
    <scope>NUCLEOTIDE SEQUENCE [LARGE SCALE GENOMIC DNA]</scope>
    <source>
        <strain evidence="1 2">120-4 pot B 10/14</strain>
    </source>
</reference>
<sequence length="113" mass="13078">KVEQPRKVRPPGGNRSYSVADVEKLFGNQDEKKRSVTQERYWEGFDYQERSALQACLRTCRMDSCTKIVVLGSNFNVDDTESGLLIVTMTVNMKSSQLMEKIPYNNYIDRFLN</sequence>
<gene>
    <name evidence="1" type="ORF">GMARGA_LOCUS32318</name>
</gene>
<proteinExistence type="predicted"/>
<keyword evidence="2" id="KW-1185">Reference proteome</keyword>